<evidence type="ECO:0000256" key="1">
    <source>
        <dbReference type="SAM" id="SignalP"/>
    </source>
</evidence>
<evidence type="ECO:0000313" key="2">
    <source>
        <dbReference type="EMBL" id="CDR95116.1"/>
    </source>
</evidence>
<dbReference type="EMBL" id="LK391708">
    <property type="protein sequence ID" value="CDR95116.1"/>
    <property type="molecule type" value="Genomic_DNA"/>
</dbReference>
<protein>
    <submittedName>
        <fullName evidence="2">Uncharacterized protein</fullName>
    </submittedName>
</protein>
<dbReference type="VEuPathDB" id="PiroplasmaDB:BBBOND_0202730"/>
<dbReference type="Proteomes" id="UP000033188">
    <property type="component" value="Chromosome 2"/>
</dbReference>
<organism evidence="2 3">
    <name type="scientific">Babesia bigemina</name>
    <dbReference type="NCBI Taxonomy" id="5866"/>
    <lineage>
        <taxon>Eukaryota</taxon>
        <taxon>Sar</taxon>
        <taxon>Alveolata</taxon>
        <taxon>Apicomplexa</taxon>
        <taxon>Aconoidasida</taxon>
        <taxon>Piroplasmida</taxon>
        <taxon>Babesiidae</taxon>
        <taxon>Babesia</taxon>
    </lineage>
</organism>
<dbReference type="OrthoDB" id="360830at2759"/>
<dbReference type="GeneID" id="24563657"/>
<sequence length="340" mass="37512">MRITCTWKLLVYALALHAADCAGILRRTVAPTLPLRPNVVPLSRGAIALAVTRELALSGPCVSENKSRAKHRKIAAQNPDLDAAIAFYAKQHDRILRELLLPALKDLSTKGTEIPRGQPKRKEFEWDIAVSTEAAPLQCAILADVPPGTVLVRPRTDRDDTTPCEYVAVEALNGLLRLQPSNLNRLFPGATMSDVEKLYAHASLATTLLAYLSYNWKLRRVVTALLVAGAAAAVRHVVIDIVLALLRSKLMWQPHVYGLWSRLYHTPAPLMLLTAKRAAELALEAFVAVEEYVHQRGVELESYMLNADLHNAVLRPAVVRDHRGGTRRYETLFNAGAHAA</sequence>
<feature type="signal peptide" evidence="1">
    <location>
        <begin position="1"/>
        <end position="21"/>
    </location>
</feature>
<dbReference type="OMA" id="WNRTVYS"/>
<evidence type="ECO:0000313" key="3">
    <source>
        <dbReference type="Proteomes" id="UP000033188"/>
    </source>
</evidence>
<gene>
    <name evidence="2" type="ORF">BBBOND_0202730</name>
</gene>
<accession>A0A061D2W6</accession>
<dbReference type="KEGG" id="bbig:BBBOND_0202730"/>
<reference evidence="3" key="1">
    <citation type="submission" date="2014-06" db="EMBL/GenBank/DDBJ databases">
        <authorList>
            <person name="Aslett M."/>
            <person name="De Silva N."/>
        </authorList>
    </citation>
    <scope>NUCLEOTIDE SEQUENCE [LARGE SCALE GENOMIC DNA]</scope>
    <source>
        <strain evidence="3">Bond</strain>
    </source>
</reference>
<dbReference type="RefSeq" id="XP_012767302.1">
    <property type="nucleotide sequence ID" value="XM_012911848.1"/>
</dbReference>
<keyword evidence="3" id="KW-1185">Reference proteome</keyword>
<proteinExistence type="predicted"/>
<dbReference type="AlphaFoldDB" id="A0A061D2W6"/>
<name>A0A061D2W6_BABBI</name>
<feature type="chain" id="PRO_5001599980" evidence="1">
    <location>
        <begin position="22"/>
        <end position="340"/>
    </location>
</feature>
<keyword evidence="1" id="KW-0732">Signal</keyword>